<accession>A0A9D4FS08</accession>
<sequence length="116" mass="13474">MAEISINKDILLTIIRALLEKHYVPHIFDKCRRTDGRRTKTILKPHLNNRANNVTSRVFTRKTAPSPGETNVLTKFYENWAKNSTSRVFTCFHYTHIEKTAPPTGGHIFSPIWTFF</sequence>
<proteinExistence type="predicted"/>
<keyword evidence="2" id="KW-1185">Reference proteome</keyword>
<reference evidence="1" key="2">
    <citation type="submission" date="2020-11" db="EMBL/GenBank/DDBJ databases">
        <authorList>
            <person name="McCartney M.A."/>
            <person name="Auch B."/>
            <person name="Kono T."/>
            <person name="Mallez S."/>
            <person name="Becker A."/>
            <person name="Gohl D.M."/>
            <person name="Silverstein K.A.T."/>
            <person name="Koren S."/>
            <person name="Bechman K.B."/>
            <person name="Herman A."/>
            <person name="Abrahante J.E."/>
            <person name="Garbe J."/>
        </authorList>
    </citation>
    <scope>NUCLEOTIDE SEQUENCE</scope>
    <source>
        <strain evidence="1">Duluth1</strain>
        <tissue evidence="1">Whole animal</tissue>
    </source>
</reference>
<evidence type="ECO:0000313" key="1">
    <source>
        <dbReference type="EMBL" id="KAH3802604.1"/>
    </source>
</evidence>
<protein>
    <submittedName>
        <fullName evidence="1">Uncharacterized protein</fullName>
    </submittedName>
</protein>
<gene>
    <name evidence="1" type="ORF">DPMN_156282</name>
</gene>
<organism evidence="1 2">
    <name type="scientific">Dreissena polymorpha</name>
    <name type="common">Zebra mussel</name>
    <name type="synonym">Mytilus polymorpha</name>
    <dbReference type="NCBI Taxonomy" id="45954"/>
    <lineage>
        <taxon>Eukaryota</taxon>
        <taxon>Metazoa</taxon>
        <taxon>Spiralia</taxon>
        <taxon>Lophotrochozoa</taxon>
        <taxon>Mollusca</taxon>
        <taxon>Bivalvia</taxon>
        <taxon>Autobranchia</taxon>
        <taxon>Heteroconchia</taxon>
        <taxon>Euheterodonta</taxon>
        <taxon>Imparidentia</taxon>
        <taxon>Neoheterodontei</taxon>
        <taxon>Myida</taxon>
        <taxon>Dreissenoidea</taxon>
        <taxon>Dreissenidae</taxon>
        <taxon>Dreissena</taxon>
    </lineage>
</organism>
<dbReference type="AlphaFoldDB" id="A0A9D4FS08"/>
<dbReference type="EMBL" id="JAIWYP010000007">
    <property type="protein sequence ID" value="KAH3802604.1"/>
    <property type="molecule type" value="Genomic_DNA"/>
</dbReference>
<comment type="caution">
    <text evidence="1">The sequence shown here is derived from an EMBL/GenBank/DDBJ whole genome shotgun (WGS) entry which is preliminary data.</text>
</comment>
<dbReference type="Proteomes" id="UP000828390">
    <property type="component" value="Unassembled WGS sequence"/>
</dbReference>
<name>A0A9D4FS08_DREPO</name>
<reference evidence="1" key="1">
    <citation type="journal article" date="2019" name="bioRxiv">
        <title>The Genome of the Zebra Mussel, Dreissena polymorpha: A Resource for Invasive Species Research.</title>
        <authorList>
            <person name="McCartney M.A."/>
            <person name="Auch B."/>
            <person name="Kono T."/>
            <person name="Mallez S."/>
            <person name="Zhang Y."/>
            <person name="Obille A."/>
            <person name="Becker A."/>
            <person name="Abrahante J.E."/>
            <person name="Garbe J."/>
            <person name="Badalamenti J.P."/>
            <person name="Herman A."/>
            <person name="Mangelson H."/>
            <person name="Liachko I."/>
            <person name="Sullivan S."/>
            <person name="Sone E.D."/>
            <person name="Koren S."/>
            <person name="Silverstein K.A.T."/>
            <person name="Beckman K.B."/>
            <person name="Gohl D.M."/>
        </authorList>
    </citation>
    <scope>NUCLEOTIDE SEQUENCE</scope>
    <source>
        <strain evidence="1">Duluth1</strain>
        <tissue evidence="1">Whole animal</tissue>
    </source>
</reference>
<evidence type="ECO:0000313" key="2">
    <source>
        <dbReference type="Proteomes" id="UP000828390"/>
    </source>
</evidence>